<feature type="compositionally biased region" description="Low complexity" evidence="1">
    <location>
        <begin position="399"/>
        <end position="432"/>
    </location>
</feature>
<sequence>MEEPYPRSQSVMQTRSSGFQTKASKILQKVSNFRGRIRITPRGKAEDDSHLSGGPYMRQARSMDLDRHSKPFMSQPMLISNMLEPGWRDSHDSESHDAEGYSSSSSPQHSPACVGFNGTANHKPNLNNIRFTKATADDKTKQPTPRLLTSGPSAGTGVALGEKNVGFDGLPVSGRSSSSTRPTQSSSSVSRLSPQTSQFGRQPSGLPMMSSNYSDDFNPYETELGFTNTTAKGTDLSSRPPFSTASSTTSVKSLGKTSVNSTSTSTSDSFKSFTSESPAFSRPGSSMGRVPAGSGKEGITDPISSSYLHTSSPSAVTITQSRMREKELPLKPGTFSRDPRLAPSSKAPSPPSAIPPSKDSHSSRMRPSSPGPSPLSSQSTTKPQTSNAIAANSSFSHVSPDTPSPSKSNSSPSSSLFNSASSTSSLTQSKQPVNPSAPSQQDHRLPSSQLKRPTTSPASPAQFASFAAISEATPPLPVPVPKSPQQQTSIPTQTQSALVPRSSPSQRPTQAIPLPPLAAASSSLPSRSIAAPHPIRRPTMPNLTTPLPGHRFSLHLGEGDGGEGMMASARLSPSIIIRQPVLPLLNLPTLNPAGSGVGENESPSTRYRRPMTSPTSSGYGTGNGGGAGENTGGGGGGRGTARLKHMPALPMAGTGRGVTGREEDDMDEADMDSDDEDDMDDDEENEREHQDGLEDDEDGDDEESQDRHRERGQQGNSRLEGQRKGSLMLPMVDMSKFDLGSIFEKKPGMSKGKEKEVQGPTTEDSWTARTPTQTGGATPSGSKTPRHATSTGLPSSHTPSLQQQQDYFSVRVPPSRPSVSGTPIIGSMTPWGEKGKTVPMTPAPMPVPVPGRPGLYKHASKSMLDIPGFAVGSSSSSTSTTSTLATARPKTSGEALAPIRDGVLDGVNEMKRKKSREWIGLGKKKSRESVLKGEFANIKEGDMKEHSSDIATTPAATAASQRDRVQEQAKPAQTQSPAIGSNRDDLILEEPRRLGGAAIAAAAANIVAPTPVAGHESSLLRRQPSTAHASEMDTGTLTTAPHIRRRRSMPSFTASSPPPPYPAFPLKYHTILQLQPSSYESPPMTPPPTTPLSPSHIISALTGEEGTEKLPGYSNEIYLRAIMPRKSEFLKPGVQAKDRKWRRVICELEGTVFRVYRCPPEFSGQGKVADWWERKVGVGDLSVGQGIGGGTGASGDVVVSGTRPGVDEEQRKKDEERAKREKLEGEGAGQTHAEIRLPRRLSIFHARRLARRRIWGIVTVALAPARRRLLPTRVCLCLSPIRLRLVHRSPL</sequence>
<dbReference type="Proteomes" id="UP000297245">
    <property type="component" value="Unassembled WGS sequence"/>
</dbReference>
<feature type="compositionally biased region" description="Gly residues" evidence="1">
    <location>
        <begin position="619"/>
        <end position="639"/>
    </location>
</feature>
<feature type="compositionally biased region" description="Acidic residues" evidence="1">
    <location>
        <begin position="693"/>
        <end position="704"/>
    </location>
</feature>
<feature type="region of interest" description="Disordered" evidence="1">
    <location>
        <begin position="1187"/>
        <end position="1230"/>
    </location>
</feature>
<evidence type="ECO:0008006" key="4">
    <source>
        <dbReference type="Google" id="ProtNLM"/>
    </source>
</evidence>
<feature type="compositionally biased region" description="Basic and acidic residues" evidence="1">
    <location>
        <begin position="86"/>
        <end position="99"/>
    </location>
</feature>
<feature type="compositionally biased region" description="Polar residues" evidence="1">
    <location>
        <begin position="302"/>
        <end position="321"/>
    </location>
</feature>
<feature type="compositionally biased region" description="Polar residues" evidence="1">
    <location>
        <begin position="759"/>
        <end position="807"/>
    </location>
</feature>
<feature type="compositionally biased region" description="Low complexity" evidence="1">
    <location>
        <begin position="809"/>
        <end position="820"/>
    </location>
</feature>
<feature type="region of interest" description="Disordered" evidence="1">
    <location>
        <begin position="589"/>
        <end position="844"/>
    </location>
</feature>
<dbReference type="EMBL" id="ML179774">
    <property type="protein sequence ID" value="THU81873.1"/>
    <property type="molecule type" value="Genomic_DNA"/>
</dbReference>
<protein>
    <recommendedName>
        <fullName evidence="4">PH domain-containing protein</fullName>
    </recommendedName>
</protein>
<feature type="compositionally biased region" description="Polar residues" evidence="1">
    <location>
        <begin position="433"/>
        <end position="452"/>
    </location>
</feature>
<dbReference type="InterPro" id="IPR011993">
    <property type="entry name" value="PH-like_dom_sf"/>
</dbReference>
<feature type="compositionally biased region" description="Polar residues" evidence="1">
    <location>
        <begin position="118"/>
        <end position="130"/>
    </location>
</feature>
<evidence type="ECO:0000313" key="3">
    <source>
        <dbReference type="Proteomes" id="UP000297245"/>
    </source>
</evidence>
<feature type="compositionally biased region" description="Low complexity" evidence="1">
    <location>
        <begin position="169"/>
        <end position="198"/>
    </location>
</feature>
<feature type="compositionally biased region" description="Low complexity" evidence="1">
    <location>
        <begin position="517"/>
        <end position="532"/>
    </location>
</feature>
<feature type="compositionally biased region" description="Low complexity" evidence="1">
    <location>
        <begin position="257"/>
        <end position="277"/>
    </location>
</feature>
<feature type="compositionally biased region" description="Polar residues" evidence="1">
    <location>
        <begin position="949"/>
        <end position="960"/>
    </location>
</feature>
<dbReference type="OrthoDB" id="5865767at2759"/>
<gene>
    <name evidence="2" type="ORF">K435DRAFT_467026</name>
</gene>
<feature type="compositionally biased region" description="Basic and acidic residues" evidence="1">
    <location>
        <begin position="743"/>
        <end position="757"/>
    </location>
</feature>
<feature type="compositionally biased region" description="Low complexity" evidence="1">
    <location>
        <begin position="873"/>
        <end position="883"/>
    </location>
</feature>
<accession>A0A4S8L0W2</accession>
<evidence type="ECO:0000256" key="1">
    <source>
        <dbReference type="SAM" id="MobiDB-lite"/>
    </source>
</evidence>
<organism evidence="2 3">
    <name type="scientific">Dendrothele bispora (strain CBS 962.96)</name>
    <dbReference type="NCBI Taxonomy" id="1314807"/>
    <lineage>
        <taxon>Eukaryota</taxon>
        <taxon>Fungi</taxon>
        <taxon>Dikarya</taxon>
        <taxon>Basidiomycota</taxon>
        <taxon>Agaricomycotina</taxon>
        <taxon>Agaricomycetes</taxon>
        <taxon>Agaricomycetidae</taxon>
        <taxon>Agaricales</taxon>
        <taxon>Agaricales incertae sedis</taxon>
        <taxon>Dendrothele</taxon>
    </lineage>
</organism>
<evidence type="ECO:0000313" key="2">
    <source>
        <dbReference type="EMBL" id="THU81873.1"/>
    </source>
</evidence>
<feature type="compositionally biased region" description="Polar residues" evidence="1">
    <location>
        <begin position="7"/>
        <end position="23"/>
    </location>
</feature>
<proteinExistence type="predicted"/>
<feature type="region of interest" description="Disordered" evidence="1">
    <location>
        <begin position="1"/>
        <end position="69"/>
    </location>
</feature>
<feature type="compositionally biased region" description="Polar residues" evidence="1">
    <location>
        <begin position="380"/>
        <end position="397"/>
    </location>
</feature>
<feature type="region of interest" description="Disordered" evidence="1">
    <location>
        <begin position="943"/>
        <end position="984"/>
    </location>
</feature>
<feature type="region of interest" description="Disordered" evidence="1">
    <location>
        <begin position="872"/>
        <end position="893"/>
    </location>
</feature>
<feature type="region of interest" description="Disordered" evidence="1">
    <location>
        <begin position="474"/>
        <end position="543"/>
    </location>
</feature>
<reference evidence="2 3" key="1">
    <citation type="journal article" date="2019" name="Nat. Ecol. Evol.">
        <title>Megaphylogeny resolves global patterns of mushroom evolution.</title>
        <authorList>
            <person name="Varga T."/>
            <person name="Krizsan K."/>
            <person name="Foldi C."/>
            <person name="Dima B."/>
            <person name="Sanchez-Garcia M."/>
            <person name="Sanchez-Ramirez S."/>
            <person name="Szollosi G.J."/>
            <person name="Szarkandi J.G."/>
            <person name="Papp V."/>
            <person name="Albert L."/>
            <person name="Andreopoulos W."/>
            <person name="Angelini C."/>
            <person name="Antonin V."/>
            <person name="Barry K.W."/>
            <person name="Bougher N.L."/>
            <person name="Buchanan P."/>
            <person name="Buyck B."/>
            <person name="Bense V."/>
            <person name="Catcheside P."/>
            <person name="Chovatia M."/>
            <person name="Cooper J."/>
            <person name="Damon W."/>
            <person name="Desjardin D."/>
            <person name="Finy P."/>
            <person name="Geml J."/>
            <person name="Haridas S."/>
            <person name="Hughes K."/>
            <person name="Justo A."/>
            <person name="Karasinski D."/>
            <person name="Kautmanova I."/>
            <person name="Kiss B."/>
            <person name="Kocsube S."/>
            <person name="Kotiranta H."/>
            <person name="LaButti K.M."/>
            <person name="Lechner B.E."/>
            <person name="Liimatainen K."/>
            <person name="Lipzen A."/>
            <person name="Lukacs Z."/>
            <person name="Mihaltcheva S."/>
            <person name="Morgado L.N."/>
            <person name="Niskanen T."/>
            <person name="Noordeloos M.E."/>
            <person name="Ohm R.A."/>
            <person name="Ortiz-Santana B."/>
            <person name="Ovrebo C."/>
            <person name="Racz N."/>
            <person name="Riley R."/>
            <person name="Savchenko A."/>
            <person name="Shiryaev A."/>
            <person name="Soop K."/>
            <person name="Spirin V."/>
            <person name="Szebenyi C."/>
            <person name="Tomsovsky M."/>
            <person name="Tulloss R.E."/>
            <person name="Uehling J."/>
            <person name="Grigoriev I.V."/>
            <person name="Vagvolgyi C."/>
            <person name="Papp T."/>
            <person name="Martin F.M."/>
            <person name="Miettinen O."/>
            <person name="Hibbett D.S."/>
            <person name="Nagy L.G."/>
        </authorList>
    </citation>
    <scope>NUCLEOTIDE SEQUENCE [LARGE SCALE GENOMIC DNA]</scope>
    <source>
        <strain evidence="2 3">CBS 962.96</strain>
    </source>
</reference>
<feature type="compositionally biased region" description="Basic and acidic residues" evidence="1">
    <location>
        <begin position="1205"/>
        <end position="1225"/>
    </location>
</feature>
<feature type="compositionally biased region" description="Low complexity" evidence="1">
    <location>
        <begin position="483"/>
        <end position="496"/>
    </location>
</feature>
<feature type="compositionally biased region" description="Low complexity" evidence="1">
    <location>
        <begin position="453"/>
        <end position="462"/>
    </location>
</feature>
<name>A0A4S8L0W2_DENBC</name>
<feature type="compositionally biased region" description="Polar residues" evidence="1">
    <location>
        <begin position="225"/>
        <end position="256"/>
    </location>
</feature>
<keyword evidence="3" id="KW-1185">Reference proteome</keyword>
<dbReference type="Gene3D" id="2.30.29.30">
    <property type="entry name" value="Pleckstrin-homology domain (PH domain)/Phosphotyrosine-binding domain (PTB)"/>
    <property type="match status" value="1"/>
</dbReference>
<feature type="compositionally biased region" description="Acidic residues" evidence="1">
    <location>
        <begin position="662"/>
        <end position="685"/>
    </location>
</feature>
<feature type="region of interest" description="Disordered" evidence="1">
    <location>
        <begin position="81"/>
        <end position="462"/>
    </location>
</feature>